<protein>
    <submittedName>
        <fullName evidence="1">OsmC family protein</fullName>
    </submittedName>
</protein>
<dbReference type="EMBL" id="JAEDAL010000001">
    <property type="protein sequence ID" value="MBH9551992.1"/>
    <property type="molecule type" value="Genomic_DNA"/>
</dbReference>
<dbReference type="Pfam" id="PF02566">
    <property type="entry name" value="OsmC"/>
    <property type="match status" value="1"/>
</dbReference>
<keyword evidence="2" id="KW-1185">Reference proteome</keyword>
<dbReference type="InterPro" id="IPR036102">
    <property type="entry name" value="OsmC/Ohrsf"/>
</dbReference>
<dbReference type="SUPFAM" id="SSF82784">
    <property type="entry name" value="OsmC-like"/>
    <property type="match status" value="1"/>
</dbReference>
<proteinExistence type="predicted"/>
<reference evidence="1" key="1">
    <citation type="submission" date="2020-12" db="EMBL/GenBank/DDBJ databases">
        <title>The genome sequence of Inhella sp. 4Y17.</title>
        <authorList>
            <person name="Liu Y."/>
        </authorList>
    </citation>
    <scope>NUCLEOTIDE SEQUENCE</scope>
    <source>
        <strain evidence="1">4Y10</strain>
    </source>
</reference>
<dbReference type="InterPro" id="IPR015946">
    <property type="entry name" value="KH_dom-like_a/b"/>
</dbReference>
<dbReference type="AlphaFoldDB" id="A0A931ISP5"/>
<comment type="caution">
    <text evidence="1">The sequence shown here is derived from an EMBL/GenBank/DDBJ whole genome shotgun (WGS) entry which is preliminary data.</text>
</comment>
<dbReference type="Proteomes" id="UP000620139">
    <property type="component" value="Unassembled WGS sequence"/>
</dbReference>
<evidence type="ECO:0000313" key="1">
    <source>
        <dbReference type="EMBL" id="MBH9551992.1"/>
    </source>
</evidence>
<sequence length="159" mass="16659">MSTRSPLVRLTQQHDYQFDVDFGVGPHLQVDEPPPLGAGAGPTPLDLLGAAVGNCLSASLLFALRKFKQEPHPIETTVSVHTGRNAQNRLRVVGLEVQLRLGQPAEAFSHLERVLSSFEAYCTVTASVAGAIPVAVTVLDSQGGVLKAAPSDAGAEPAV</sequence>
<name>A0A931ISP5_9BURK</name>
<dbReference type="InterPro" id="IPR003718">
    <property type="entry name" value="OsmC/Ohr_fam"/>
</dbReference>
<dbReference type="Gene3D" id="3.30.300.20">
    <property type="match status" value="1"/>
</dbReference>
<accession>A0A931ISP5</accession>
<gene>
    <name evidence="1" type="ORF">I7X43_03925</name>
</gene>
<organism evidence="1 2">
    <name type="scientific">Inhella gelatinilytica</name>
    <dbReference type="NCBI Taxonomy" id="2795030"/>
    <lineage>
        <taxon>Bacteria</taxon>
        <taxon>Pseudomonadati</taxon>
        <taxon>Pseudomonadota</taxon>
        <taxon>Betaproteobacteria</taxon>
        <taxon>Burkholderiales</taxon>
        <taxon>Sphaerotilaceae</taxon>
        <taxon>Inhella</taxon>
    </lineage>
</organism>
<evidence type="ECO:0000313" key="2">
    <source>
        <dbReference type="Proteomes" id="UP000620139"/>
    </source>
</evidence>
<dbReference type="RefSeq" id="WP_198099577.1">
    <property type="nucleotide sequence ID" value="NZ_JAEDAL010000001.1"/>
</dbReference>